<dbReference type="GO" id="GO:0042781">
    <property type="term" value="F:3'-tRNA processing endoribonuclease activity"/>
    <property type="evidence" value="ECO:0007669"/>
    <property type="project" value="TreeGrafter"/>
</dbReference>
<dbReference type="PANTHER" id="PTHR33992:SF1">
    <property type="entry name" value="RIBONUCLEASE P PROTEIN COMPONENT"/>
    <property type="match status" value="1"/>
</dbReference>
<comment type="subunit">
    <text evidence="7">Consists of a catalytic RNA component (M1 or rnpB) and a protein subunit.</text>
</comment>
<evidence type="ECO:0000256" key="2">
    <source>
        <dbReference type="ARBA" id="ARBA00022694"/>
    </source>
</evidence>
<keyword evidence="4 7" id="KW-0255">Endonuclease</keyword>
<keyword evidence="5 7" id="KW-0378">Hydrolase</keyword>
<evidence type="ECO:0000256" key="1">
    <source>
        <dbReference type="ARBA" id="ARBA00002663"/>
    </source>
</evidence>
<dbReference type="OrthoDB" id="9810867at2"/>
<dbReference type="Gene3D" id="3.30.230.10">
    <property type="match status" value="1"/>
</dbReference>
<reference evidence="9 10" key="1">
    <citation type="submission" date="2016-04" db="EMBL/GenBank/DDBJ databases">
        <title>Draft genome sequence of freshwater magnetotactic bacteria Magnetospirillum marisnigri SP-1 and Magnetospirillum moscoviense BB-1.</title>
        <authorList>
            <person name="Koziaeva V."/>
            <person name="Dziuba M.V."/>
            <person name="Ivanov T.M."/>
            <person name="Kuznetsov B."/>
            <person name="Grouzdev D.S."/>
        </authorList>
    </citation>
    <scope>NUCLEOTIDE SEQUENCE [LARGE SCALE GENOMIC DNA]</scope>
    <source>
        <strain evidence="9 10">SP-1</strain>
    </source>
</reference>
<dbReference type="Proteomes" id="UP000078428">
    <property type="component" value="Unassembled WGS sequence"/>
</dbReference>
<keyword evidence="3 7" id="KW-0540">Nuclease</keyword>
<dbReference type="EC" id="3.1.26.5" evidence="7 8"/>
<dbReference type="InterPro" id="IPR014721">
    <property type="entry name" value="Ribsml_uS5_D2-typ_fold_subgr"/>
</dbReference>
<dbReference type="InterPro" id="IPR020568">
    <property type="entry name" value="Ribosomal_Su5_D2-typ_SF"/>
</dbReference>
<dbReference type="RefSeq" id="WP_068489373.1">
    <property type="nucleotide sequence ID" value="NZ_LWQT01000020.1"/>
</dbReference>
<gene>
    <name evidence="7" type="primary">rnpA</name>
    <name evidence="9" type="ORF">A6A04_11015</name>
</gene>
<evidence type="ECO:0000313" key="9">
    <source>
        <dbReference type="EMBL" id="OAN55190.1"/>
    </source>
</evidence>
<dbReference type="InterPro" id="IPR020539">
    <property type="entry name" value="RNase_P_CS"/>
</dbReference>
<dbReference type="HAMAP" id="MF_00227">
    <property type="entry name" value="RNase_P"/>
    <property type="match status" value="1"/>
</dbReference>
<dbReference type="Pfam" id="PF00825">
    <property type="entry name" value="Ribonuclease_P"/>
    <property type="match status" value="1"/>
</dbReference>
<dbReference type="SUPFAM" id="SSF54211">
    <property type="entry name" value="Ribosomal protein S5 domain 2-like"/>
    <property type="match status" value="1"/>
</dbReference>
<dbReference type="GO" id="GO:0000049">
    <property type="term" value="F:tRNA binding"/>
    <property type="evidence" value="ECO:0007669"/>
    <property type="project" value="UniProtKB-UniRule"/>
</dbReference>
<evidence type="ECO:0000313" key="10">
    <source>
        <dbReference type="Proteomes" id="UP000078428"/>
    </source>
</evidence>
<keyword evidence="10" id="KW-1185">Reference proteome</keyword>
<protein>
    <recommendedName>
        <fullName evidence="7 8">Ribonuclease P protein component</fullName>
        <shortName evidence="7">RNase P protein</shortName>
        <shortName evidence="7">RNaseP protein</shortName>
        <ecNumber evidence="7 8">3.1.26.5</ecNumber>
    </recommendedName>
    <alternativeName>
        <fullName evidence="7">Protein C5</fullName>
    </alternativeName>
</protein>
<comment type="similarity">
    <text evidence="7">Belongs to the RnpA family.</text>
</comment>
<comment type="caution">
    <text evidence="9">The sequence shown here is derived from an EMBL/GenBank/DDBJ whole genome shotgun (WGS) entry which is preliminary data.</text>
</comment>
<proteinExistence type="inferred from homology"/>
<evidence type="ECO:0000256" key="3">
    <source>
        <dbReference type="ARBA" id="ARBA00022722"/>
    </source>
</evidence>
<dbReference type="EMBL" id="LWQT01000020">
    <property type="protein sequence ID" value="OAN55190.1"/>
    <property type="molecule type" value="Genomic_DNA"/>
</dbReference>
<accession>A0A178MWI0</accession>
<evidence type="ECO:0000256" key="6">
    <source>
        <dbReference type="ARBA" id="ARBA00022884"/>
    </source>
</evidence>
<organism evidence="9 10">
    <name type="scientific">Paramagnetospirillum marisnigri</name>
    <dbReference type="NCBI Taxonomy" id="1285242"/>
    <lineage>
        <taxon>Bacteria</taxon>
        <taxon>Pseudomonadati</taxon>
        <taxon>Pseudomonadota</taxon>
        <taxon>Alphaproteobacteria</taxon>
        <taxon>Rhodospirillales</taxon>
        <taxon>Magnetospirillaceae</taxon>
        <taxon>Paramagnetospirillum</taxon>
    </lineage>
</organism>
<dbReference type="GO" id="GO:0030677">
    <property type="term" value="C:ribonuclease P complex"/>
    <property type="evidence" value="ECO:0007669"/>
    <property type="project" value="TreeGrafter"/>
</dbReference>
<evidence type="ECO:0000256" key="7">
    <source>
        <dbReference type="HAMAP-Rule" id="MF_00227"/>
    </source>
</evidence>
<evidence type="ECO:0000256" key="4">
    <source>
        <dbReference type="ARBA" id="ARBA00022759"/>
    </source>
</evidence>
<dbReference type="GO" id="GO:0001682">
    <property type="term" value="P:tRNA 5'-leader removal"/>
    <property type="evidence" value="ECO:0007669"/>
    <property type="project" value="UniProtKB-UniRule"/>
</dbReference>
<name>A0A178MWI0_9PROT</name>
<sequence length="132" mass="14387">MAMRLDRLKQRADFLRIAALRRKWAAPGLILQAAPGTGTELQADSLRVGFTVSKKVGNAVARNRAKRRLRAAVDEVFPLQAACGLDYVVIGRRETLDRPYSLLLQDLRAALKRVGGLRVPPAAPTLEASGEA</sequence>
<comment type="catalytic activity">
    <reaction evidence="7">
        <text>Endonucleolytic cleavage of RNA, removing 5'-extranucleotides from tRNA precursor.</text>
        <dbReference type="EC" id="3.1.26.5"/>
    </reaction>
</comment>
<dbReference type="NCBIfam" id="TIGR00188">
    <property type="entry name" value="rnpA"/>
    <property type="match status" value="1"/>
</dbReference>
<keyword evidence="6 7" id="KW-0694">RNA-binding</keyword>
<dbReference type="STRING" id="1285242.A6A04_11015"/>
<evidence type="ECO:0000256" key="5">
    <source>
        <dbReference type="ARBA" id="ARBA00022801"/>
    </source>
</evidence>
<keyword evidence="2 7" id="KW-0819">tRNA processing</keyword>
<dbReference type="GO" id="GO:0004526">
    <property type="term" value="F:ribonuclease P activity"/>
    <property type="evidence" value="ECO:0007669"/>
    <property type="project" value="UniProtKB-UniRule"/>
</dbReference>
<comment type="function">
    <text evidence="1 7">RNaseP catalyzes the removal of the 5'-leader sequence from pre-tRNA to produce the mature 5'-terminus. It can also cleave other RNA substrates such as 4.5S RNA. The protein component plays an auxiliary but essential role in vivo by binding to the 5'-leader sequence and broadening the substrate specificity of the ribozyme.</text>
</comment>
<dbReference type="InterPro" id="IPR000100">
    <property type="entry name" value="RNase_P"/>
</dbReference>
<dbReference type="AlphaFoldDB" id="A0A178MWI0"/>
<evidence type="ECO:0000256" key="8">
    <source>
        <dbReference type="NCBIfam" id="TIGR00188"/>
    </source>
</evidence>
<dbReference type="PANTHER" id="PTHR33992">
    <property type="entry name" value="RIBONUCLEASE P PROTEIN COMPONENT"/>
    <property type="match status" value="1"/>
</dbReference>
<dbReference type="PROSITE" id="PS00648">
    <property type="entry name" value="RIBONUCLEASE_P"/>
    <property type="match status" value="1"/>
</dbReference>